<dbReference type="InterPro" id="IPR012332">
    <property type="entry name" value="Autotransporter_pectin_lyase_C"/>
</dbReference>
<accession>A0A1A7PS20</accession>
<dbReference type="RefSeq" id="WP_156541990.1">
    <property type="nucleotide sequence ID" value="NZ_JTJR01000025.1"/>
</dbReference>
<gene>
    <name evidence="2" type="ORF">QV06_06495</name>
</gene>
<dbReference type="PATRIC" id="fig|505345.6.peg.1325"/>
<organism evidence="2 3">
    <name type="scientific">Gallibacterium genomosp. 3</name>
    <dbReference type="NCBI Taxonomy" id="505345"/>
    <lineage>
        <taxon>Bacteria</taxon>
        <taxon>Pseudomonadati</taxon>
        <taxon>Pseudomonadota</taxon>
        <taxon>Gammaproteobacteria</taxon>
        <taxon>Pasteurellales</taxon>
        <taxon>Pasteurellaceae</taxon>
        <taxon>Gallibacterium</taxon>
    </lineage>
</organism>
<feature type="non-terminal residue" evidence="2">
    <location>
        <position position="177"/>
    </location>
</feature>
<dbReference type="Gene3D" id="2.160.20.20">
    <property type="match status" value="1"/>
</dbReference>
<feature type="compositionally biased region" description="Polar residues" evidence="1">
    <location>
        <begin position="99"/>
        <end position="123"/>
    </location>
</feature>
<sequence>MVRLQPQAQLTCLGGGTTTVHQGGTFDLSPNGDLTLSGGGLTSDGTVKADEITVNSKDSELQLNAETTANKLTASAGTVSLGANSTTNITGELKADGGTINSSGTTTAGKLTVDQGTNPDGTTRQGEVNITGGTTTVKGDTEIKSGSVAVETAGKLATEGTLKVGDKAGDEGTATLT</sequence>
<evidence type="ECO:0000256" key="1">
    <source>
        <dbReference type="SAM" id="MobiDB-lite"/>
    </source>
</evidence>
<name>A0A1A7PS20_9PAST</name>
<evidence type="ECO:0008006" key="4">
    <source>
        <dbReference type="Google" id="ProtNLM"/>
    </source>
</evidence>
<comment type="caution">
    <text evidence="2">The sequence shown here is derived from an EMBL/GenBank/DDBJ whole genome shotgun (WGS) entry which is preliminary data.</text>
</comment>
<feature type="region of interest" description="Disordered" evidence="1">
    <location>
        <begin position="98"/>
        <end position="123"/>
    </location>
</feature>
<evidence type="ECO:0000313" key="2">
    <source>
        <dbReference type="EMBL" id="OBX04546.1"/>
    </source>
</evidence>
<dbReference type="AlphaFoldDB" id="A0A1A7PS20"/>
<proteinExistence type="predicted"/>
<dbReference type="Proteomes" id="UP000092626">
    <property type="component" value="Unassembled WGS sequence"/>
</dbReference>
<protein>
    <recommendedName>
        <fullName evidence="4">ESPR domain-containing protein</fullName>
    </recommendedName>
</protein>
<dbReference type="EMBL" id="JTJR01000025">
    <property type="protein sequence ID" value="OBX04546.1"/>
    <property type="molecule type" value="Genomic_DNA"/>
</dbReference>
<evidence type="ECO:0000313" key="3">
    <source>
        <dbReference type="Proteomes" id="UP000092626"/>
    </source>
</evidence>
<reference evidence="2 3" key="1">
    <citation type="submission" date="2014-11" db="EMBL/GenBank/DDBJ databases">
        <title>Pan-genome of Gallibacterium spp.</title>
        <authorList>
            <person name="Kudirkiene E."/>
            <person name="Bojesen A.M."/>
        </authorList>
    </citation>
    <scope>NUCLEOTIDE SEQUENCE [LARGE SCALE GENOMIC DNA]</scope>
    <source>
        <strain evidence="2 3">59/S3/89</strain>
    </source>
</reference>